<dbReference type="Proteomes" id="UP001501371">
    <property type="component" value="Unassembled WGS sequence"/>
</dbReference>
<dbReference type="PANTHER" id="PTHR35567">
    <property type="entry name" value="MALATE DEHYDROGENASE (AFU_ORTHOLOGUE AFUA_2G13800)"/>
    <property type="match status" value="1"/>
</dbReference>
<protein>
    <recommendedName>
        <fullName evidence="4">DUF3455 domain-containing protein</fullName>
    </recommendedName>
</protein>
<feature type="signal peptide" evidence="1">
    <location>
        <begin position="1"/>
        <end position="30"/>
    </location>
</feature>
<sequence>MKLGKRLSRVAGGLALASGLLLAGASTSSATVGATDAVAGAGGASVAASGAARAHVRDVPETLRVPAGHQRGPVLSARGVQVYTCAGGGWTLLEPAATLWREGDRTKTPVALHSRGPVWVSTTDGSAVTATAVANSPREGAVPELLLKAADHRGTGVFSEVSYIQRLETRGGVAPAGTCADGAQTAVPYSATYVFHTPAA</sequence>
<gene>
    <name evidence="2" type="ORF">GCM10009654_24540</name>
</gene>
<evidence type="ECO:0000256" key="1">
    <source>
        <dbReference type="SAM" id="SignalP"/>
    </source>
</evidence>
<proteinExistence type="predicted"/>
<name>A0ABN1UTB3_9ACTN</name>
<evidence type="ECO:0000313" key="3">
    <source>
        <dbReference type="Proteomes" id="UP001501371"/>
    </source>
</evidence>
<evidence type="ECO:0008006" key="4">
    <source>
        <dbReference type="Google" id="ProtNLM"/>
    </source>
</evidence>
<dbReference type="RefSeq" id="WP_344274432.1">
    <property type="nucleotide sequence ID" value="NZ_BAAAKV010000018.1"/>
</dbReference>
<dbReference type="Pfam" id="PF11937">
    <property type="entry name" value="DUF3455"/>
    <property type="match status" value="1"/>
</dbReference>
<reference evidence="2 3" key="1">
    <citation type="journal article" date="2019" name="Int. J. Syst. Evol. Microbiol.">
        <title>The Global Catalogue of Microorganisms (GCM) 10K type strain sequencing project: providing services to taxonomists for standard genome sequencing and annotation.</title>
        <authorList>
            <consortium name="The Broad Institute Genomics Platform"/>
            <consortium name="The Broad Institute Genome Sequencing Center for Infectious Disease"/>
            <person name="Wu L."/>
            <person name="Ma J."/>
        </authorList>
    </citation>
    <scope>NUCLEOTIDE SEQUENCE [LARGE SCALE GENOMIC DNA]</scope>
    <source>
        <strain evidence="2 3">JCM 12696</strain>
    </source>
</reference>
<dbReference type="PANTHER" id="PTHR35567:SF1">
    <property type="entry name" value="CONSERVED FUNGAL PROTEIN (AFU_ORTHOLOGUE AFUA_1G14230)"/>
    <property type="match status" value="1"/>
</dbReference>
<comment type="caution">
    <text evidence="2">The sequence shown here is derived from an EMBL/GenBank/DDBJ whole genome shotgun (WGS) entry which is preliminary data.</text>
</comment>
<dbReference type="InterPro" id="IPR021851">
    <property type="entry name" value="DUF3455"/>
</dbReference>
<evidence type="ECO:0000313" key="2">
    <source>
        <dbReference type="EMBL" id="GAA1166714.1"/>
    </source>
</evidence>
<feature type="chain" id="PRO_5045587626" description="DUF3455 domain-containing protein" evidence="1">
    <location>
        <begin position="31"/>
        <end position="200"/>
    </location>
</feature>
<dbReference type="EMBL" id="BAAAKV010000018">
    <property type="protein sequence ID" value="GAA1166714.1"/>
    <property type="molecule type" value="Genomic_DNA"/>
</dbReference>
<keyword evidence="3" id="KW-1185">Reference proteome</keyword>
<accession>A0ABN1UTB3</accession>
<keyword evidence="1" id="KW-0732">Signal</keyword>
<organism evidence="2 3">
    <name type="scientific">Streptomyces hebeiensis</name>
    <dbReference type="NCBI Taxonomy" id="229486"/>
    <lineage>
        <taxon>Bacteria</taxon>
        <taxon>Bacillati</taxon>
        <taxon>Actinomycetota</taxon>
        <taxon>Actinomycetes</taxon>
        <taxon>Kitasatosporales</taxon>
        <taxon>Streptomycetaceae</taxon>
        <taxon>Streptomyces</taxon>
    </lineage>
</organism>